<evidence type="ECO:0000256" key="4">
    <source>
        <dbReference type="ARBA" id="ARBA00023235"/>
    </source>
</evidence>
<protein>
    <submittedName>
        <fullName evidence="6">Precorrin-8X methylmutase</fullName>
    </submittedName>
</protein>
<comment type="similarity">
    <text evidence="2">Belongs to the CobH/CbiC family.</text>
</comment>
<comment type="pathway">
    <text evidence="1">Cofactor biosynthesis; adenosylcobalamin biosynthesis.</text>
</comment>
<evidence type="ECO:0000256" key="2">
    <source>
        <dbReference type="ARBA" id="ARBA00009774"/>
    </source>
</evidence>
<keyword evidence="3" id="KW-0169">Cobalamin biosynthesis</keyword>
<organism evidence="6 7">
    <name type="scientific">Gloeobacter morelensis MG652769</name>
    <dbReference type="NCBI Taxonomy" id="2781736"/>
    <lineage>
        <taxon>Bacteria</taxon>
        <taxon>Bacillati</taxon>
        <taxon>Cyanobacteriota</taxon>
        <taxon>Cyanophyceae</taxon>
        <taxon>Gloeobacterales</taxon>
        <taxon>Gloeobacteraceae</taxon>
        <taxon>Gloeobacter</taxon>
        <taxon>Gloeobacter morelensis</taxon>
    </lineage>
</organism>
<evidence type="ECO:0000313" key="6">
    <source>
        <dbReference type="EMBL" id="UFP95920.1"/>
    </source>
</evidence>
<dbReference type="Proteomes" id="UP001054846">
    <property type="component" value="Chromosome"/>
</dbReference>
<dbReference type="EMBL" id="CP063845">
    <property type="protein sequence ID" value="UFP95920.1"/>
    <property type="molecule type" value="Genomic_DNA"/>
</dbReference>
<dbReference type="InterPro" id="IPR003722">
    <property type="entry name" value="Cbl_synth_CobH/CbiC"/>
</dbReference>
<dbReference type="Gene3D" id="3.40.50.10230">
    <property type="entry name" value="Cobalamin biosynthesis CobH/CbiC, precorrin-8X methylmutase"/>
    <property type="match status" value="1"/>
</dbReference>
<dbReference type="Pfam" id="PF02570">
    <property type="entry name" value="CbiC"/>
    <property type="match status" value="1"/>
</dbReference>
<feature type="domain" description="Cobalamin biosynthesis precorrin-8X methylmutase CobH/CbiC" evidence="5">
    <location>
        <begin position="6"/>
        <end position="192"/>
    </location>
</feature>
<evidence type="ECO:0000256" key="1">
    <source>
        <dbReference type="ARBA" id="ARBA00004953"/>
    </source>
</evidence>
<dbReference type="PANTHER" id="PTHR43588">
    <property type="entry name" value="COBALT-PRECORRIN-8 METHYLMUTASE"/>
    <property type="match status" value="1"/>
</dbReference>
<accession>A0ABY3PQN6</accession>
<dbReference type="NCBIfam" id="NF004620">
    <property type="entry name" value="PRK05954.1"/>
    <property type="match status" value="1"/>
</dbReference>
<dbReference type="PANTHER" id="PTHR43588:SF1">
    <property type="entry name" value="COBALT-PRECORRIN-8 METHYLMUTASE"/>
    <property type="match status" value="1"/>
</dbReference>
<evidence type="ECO:0000256" key="3">
    <source>
        <dbReference type="ARBA" id="ARBA00022573"/>
    </source>
</evidence>
<name>A0ABY3PQN6_9CYAN</name>
<keyword evidence="7" id="KW-1185">Reference proteome</keyword>
<proteinExistence type="inferred from homology"/>
<sequence length="198" mass="20567">MDLHPITAESFAIIDAEIGEHTFPPAEYQIVRRVIHATADFEYQHLLRFEHGAIPAALAAIRAQTPVIVDVQMVKAGVASSLGNHPLLCALEAGIVPQAGQTRTEAGLLGLTVRYPEAIYVIGNAPTALLALVEAICAGRAHPALVVGVPVGFVQVIPAKKALASLAIPQIRVEGRKGGSPVAAAIVNALMALSNAAS</sequence>
<evidence type="ECO:0000259" key="5">
    <source>
        <dbReference type="Pfam" id="PF02570"/>
    </source>
</evidence>
<evidence type="ECO:0000313" key="7">
    <source>
        <dbReference type="Proteomes" id="UP001054846"/>
    </source>
</evidence>
<keyword evidence="4" id="KW-0413">Isomerase</keyword>
<dbReference type="InterPro" id="IPR036588">
    <property type="entry name" value="CobH/CbiC_sf"/>
</dbReference>
<dbReference type="SUPFAM" id="SSF63965">
    <property type="entry name" value="Precorrin-8X methylmutase CbiC/CobH"/>
    <property type="match status" value="1"/>
</dbReference>
<reference evidence="6 7" key="1">
    <citation type="journal article" date="2021" name="Genome Biol. Evol.">
        <title>Complete Genome Sequencing of a Novel Gloeobacter Species from a Waterfall Cave in Mexico.</title>
        <authorList>
            <person name="Saw J.H."/>
            <person name="Cardona T."/>
            <person name="Montejano G."/>
        </authorList>
    </citation>
    <scope>NUCLEOTIDE SEQUENCE [LARGE SCALE GENOMIC DNA]</scope>
    <source>
        <strain evidence="6">MG652769</strain>
    </source>
</reference>
<dbReference type="RefSeq" id="WP_230843152.1">
    <property type="nucleotide sequence ID" value="NZ_CP063845.1"/>
</dbReference>
<gene>
    <name evidence="6" type="ORF">ISF26_06775</name>
</gene>